<accession>A0ABT1J2F9</accession>
<evidence type="ECO:0000313" key="1">
    <source>
        <dbReference type="EMBL" id="MCP2311592.1"/>
    </source>
</evidence>
<keyword evidence="2" id="KW-1185">Reference proteome</keyword>
<dbReference type="Proteomes" id="UP001206483">
    <property type="component" value="Unassembled WGS sequence"/>
</dbReference>
<sequence length="42" mass="4914">MTWNQLHPARMLKDAGGIRAYGNQRSEWDAGCRFDVENPEHR</sequence>
<dbReference type="EMBL" id="JAMZDX010000004">
    <property type="protein sequence ID" value="MCP2311592.1"/>
    <property type="molecule type" value="Genomic_DNA"/>
</dbReference>
<comment type="caution">
    <text evidence="1">The sequence shown here is derived from an EMBL/GenBank/DDBJ whole genome shotgun (WGS) entry which is preliminary data.</text>
</comment>
<protein>
    <submittedName>
        <fullName evidence="1">Uncharacterized protein</fullName>
    </submittedName>
</protein>
<proteinExistence type="predicted"/>
<gene>
    <name evidence="1" type="ORF">FHR36_004755</name>
</gene>
<reference evidence="1 2" key="1">
    <citation type="submission" date="2022-06" db="EMBL/GenBank/DDBJ databases">
        <title>Sequencing the genomes of 1000 actinobacteria strains.</title>
        <authorList>
            <person name="Klenk H.-P."/>
        </authorList>
    </citation>
    <scope>NUCLEOTIDE SEQUENCE [LARGE SCALE GENOMIC DNA]</scope>
    <source>
        <strain evidence="1 2">DSM 41656</strain>
    </source>
</reference>
<dbReference type="RefSeq" id="WP_301330532.1">
    <property type="nucleotide sequence ID" value="NZ_BAAAUB010000002.1"/>
</dbReference>
<organism evidence="1 2">
    <name type="scientific">Kitasatospora paracochleata</name>
    <dbReference type="NCBI Taxonomy" id="58354"/>
    <lineage>
        <taxon>Bacteria</taxon>
        <taxon>Bacillati</taxon>
        <taxon>Actinomycetota</taxon>
        <taxon>Actinomycetes</taxon>
        <taxon>Kitasatosporales</taxon>
        <taxon>Streptomycetaceae</taxon>
        <taxon>Kitasatospora</taxon>
    </lineage>
</organism>
<name>A0ABT1J2F9_9ACTN</name>
<evidence type="ECO:0000313" key="2">
    <source>
        <dbReference type="Proteomes" id="UP001206483"/>
    </source>
</evidence>